<dbReference type="PROSITE" id="PS51820">
    <property type="entry name" value="PA14"/>
    <property type="match status" value="1"/>
</dbReference>
<feature type="compositionally biased region" description="Basic and acidic residues" evidence="1">
    <location>
        <begin position="60"/>
        <end position="70"/>
    </location>
</feature>
<protein>
    <submittedName>
        <fullName evidence="3">PA14 domain protein</fullName>
    </submittedName>
</protein>
<feature type="region of interest" description="Disordered" evidence="1">
    <location>
        <begin position="36"/>
        <end position="87"/>
    </location>
</feature>
<keyword evidence="4" id="KW-1185">Reference proteome</keyword>
<dbReference type="InterPro" id="IPR013783">
    <property type="entry name" value="Ig-like_fold"/>
</dbReference>
<name>D0LH36_HALO1</name>
<evidence type="ECO:0000313" key="4">
    <source>
        <dbReference type="Proteomes" id="UP000001880"/>
    </source>
</evidence>
<dbReference type="Proteomes" id="UP000001880">
    <property type="component" value="Chromosome"/>
</dbReference>
<dbReference type="CDD" id="cd00102">
    <property type="entry name" value="IPT"/>
    <property type="match status" value="1"/>
</dbReference>
<dbReference type="STRING" id="502025.Hoch_5704"/>
<dbReference type="eggNOG" id="COG2885">
    <property type="taxonomic scope" value="Bacteria"/>
</dbReference>
<accession>D0LH36</accession>
<dbReference type="InterPro" id="IPR011658">
    <property type="entry name" value="PA14_dom"/>
</dbReference>
<dbReference type="Pfam" id="PF07691">
    <property type="entry name" value="PA14"/>
    <property type="match status" value="1"/>
</dbReference>
<dbReference type="KEGG" id="hoh:Hoch_5704"/>
<feature type="domain" description="PA14" evidence="2">
    <location>
        <begin position="177"/>
        <end position="333"/>
    </location>
</feature>
<dbReference type="EMBL" id="CP001804">
    <property type="protein sequence ID" value="ACY18181.1"/>
    <property type="molecule type" value="Genomic_DNA"/>
</dbReference>
<organism evidence="3 4">
    <name type="scientific">Haliangium ochraceum (strain DSM 14365 / JCM 11303 / SMP-2)</name>
    <dbReference type="NCBI Taxonomy" id="502025"/>
    <lineage>
        <taxon>Bacteria</taxon>
        <taxon>Pseudomonadati</taxon>
        <taxon>Myxococcota</taxon>
        <taxon>Polyangia</taxon>
        <taxon>Haliangiales</taxon>
        <taxon>Kofleriaceae</taxon>
        <taxon>Haliangium</taxon>
    </lineage>
</organism>
<gene>
    <name evidence="3" type="ordered locus">Hoch_5704</name>
</gene>
<feature type="compositionally biased region" description="Pro residues" evidence="1">
    <location>
        <begin position="36"/>
        <end position="59"/>
    </location>
</feature>
<evidence type="ECO:0000259" key="2">
    <source>
        <dbReference type="PROSITE" id="PS51820"/>
    </source>
</evidence>
<dbReference type="AlphaFoldDB" id="D0LH36"/>
<evidence type="ECO:0000313" key="3">
    <source>
        <dbReference type="EMBL" id="ACY18181.1"/>
    </source>
</evidence>
<sequence>MTTHTLSVHRLASLRFGVLGLSLFWLLTSCTVVNAPPPDQPQPPMADPVQPEQPPPPTDRPPRVEPEQPAKRPPLPRRKPRLGDAALRIEPTAGPVGTTVTIYGDFRRAMRTGKVLVSFQGVRKGVEPVYIAADRVAAVVPEGAGSGQVRVRMRNAALWTGAFSVIAADDGWIEPTPVGEGLLGAIYSLPENTQALPDFATLGVPFATIVVPDLNVAPRRFEQGFPGVEEAAGKSIDEWFAIRFMGMIEVPNDGRYEFQLNSDDGARLYIDGDLVVDNDGVHAPRAKQGAIALSAGKHELTVEYFQGPRYEIALELSWRRTGAGEFATVPAGALSRFMTDFDCAEKPFLACCRANTPECLACRDQSEAQIAQWELVCEPDASPEVDCSQPPQRMCCQAQTEGCMSCRTQAAAELAAWQQECKQ</sequence>
<dbReference type="InterPro" id="IPR037524">
    <property type="entry name" value="PA14/GLEYA"/>
</dbReference>
<dbReference type="Gene3D" id="2.60.40.10">
    <property type="entry name" value="Immunoglobulins"/>
    <property type="match status" value="1"/>
</dbReference>
<dbReference type="Gene3D" id="3.90.182.10">
    <property type="entry name" value="Toxin - Anthrax Protective Antigen,domain 1"/>
    <property type="match status" value="1"/>
</dbReference>
<dbReference type="SMART" id="SM00758">
    <property type="entry name" value="PA14"/>
    <property type="match status" value="1"/>
</dbReference>
<evidence type="ECO:0000256" key="1">
    <source>
        <dbReference type="SAM" id="MobiDB-lite"/>
    </source>
</evidence>
<dbReference type="SUPFAM" id="SSF56988">
    <property type="entry name" value="Anthrax protective antigen"/>
    <property type="match status" value="1"/>
</dbReference>
<reference evidence="3 4" key="1">
    <citation type="journal article" date="2010" name="Stand. Genomic Sci.">
        <title>Complete genome sequence of Haliangium ochraceum type strain (SMP-2).</title>
        <authorList>
            <consortium name="US DOE Joint Genome Institute (JGI-PGF)"/>
            <person name="Ivanova N."/>
            <person name="Daum C."/>
            <person name="Lang E."/>
            <person name="Abt B."/>
            <person name="Kopitz M."/>
            <person name="Saunders E."/>
            <person name="Lapidus A."/>
            <person name="Lucas S."/>
            <person name="Glavina Del Rio T."/>
            <person name="Nolan M."/>
            <person name="Tice H."/>
            <person name="Copeland A."/>
            <person name="Cheng J.F."/>
            <person name="Chen F."/>
            <person name="Bruce D."/>
            <person name="Goodwin L."/>
            <person name="Pitluck S."/>
            <person name="Mavromatis K."/>
            <person name="Pati A."/>
            <person name="Mikhailova N."/>
            <person name="Chen A."/>
            <person name="Palaniappan K."/>
            <person name="Land M."/>
            <person name="Hauser L."/>
            <person name="Chang Y.J."/>
            <person name="Jeffries C.D."/>
            <person name="Detter J.C."/>
            <person name="Brettin T."/>
            <person name="Rohde M."/>
            <person name="Goker M."/>
            <person name="Bristow J."/>
            <person name="Markowitz V."/>
            <person name="Eisen J.A."/>
            <person name="Hugenholtz P."/>
            <person name="Kyrpides N.C."/>
            <person name="Klenk H.P."/>
        </authorList>
    </citation>
    <scope>NUCLEOTIDE SEQUENCE [LARGE SCALE GENOMIC DNA]</scope>
    <source>
        <strain evidence="4">DSM 14365 / CIP 107738 / JCM 11303 / AJ 13395 / SMP-2</strain>
    </source>
</reference>
<proteinExistence type="predicted"/>
<dbReference type="HOGENOM" id="CLU_648549_0_0_7"/>